<comment type="caution">
    <text evidence="11">The sequence shown here is derived from an EMBL/GenBank/DDBJ whole genome shotgun (WGS) entry which is preliminary data.</text>
</comment>
<feature type="binding site" evidence="9">
    <location>
        <begin position="225"/>
        <end position="226"/>
    </location>
    <ligand>
        <name>substrate</name>
    </ligand>
</feature>
<proteinExistence type="inferred from homology"/>
<dbReference type="SUPFAM" id="SSF51351">
    <property type="entry name" value="Triosephosphate isomerase (TIM)"/>
    <property type="match status" value="1"/>
</dbReference>
<comment type="catalytic activity">
    <reaction evidence="9 10">
        <text>D-glyceraldehyde 3-phosphate = dihydroxyacetone phosphate</text>
        <dbReference type="Rhea" id="RHEA:18585"/>
        <dbReference type="ChEBI" id="CHEBI:57642"/>
        <dbReference type="ChEBI" id="CHEBI:59776"/>
        <dbReference type="EC" id="5.3.1.1"/>
    </reaction>
</comment>
<dbReference type="EC" id="5.3.1.1" evidence="3 9"/>
<dbReference type="AlphaFoldDB" id="A0A926VIE6"/>
<comment type="subunit">
    <text evidence="9 10">Homodimer.</text>
</comment>
<name>A0A926VIE6_9CYAN</name>
<dbReference type="PANTHER" id="PTHR21139">
    <property type="entry name" value="TRIOSEPHOSPHATE ISOMERASE"/>
    <property type="match status" value="1"/>
</dbReference>
<evidence type="ECO:0000256" key="7">
    <source>
        <dbReference type="ARBA" id="ARBA00023152"/>
    </source>
</evidence>
<evidence type="ECO:0000256" key="6">
    <source>
        <dbReference type="ARBA" id="ARBA00022490"/>
    </source>
</evidence>
<keyword evidence="5 9" id="KW-0312">Gluconeogenesis</keyword>
<feature type="binding site" evidence="9">
    <location>
        <position position="171"/>
    </location>
    <ligand>
        <name>substrate</name>
    </ligand>
</feature>
<evidence type="ECO:0000256" key="5">
    <source>
        <dbReference type="ARBA" id="ARBA00022432"/>
    </source>
</evidence>
<evidence type="ECO:0000256" key="4">
    <source>
        <dbReference type="ARBA" id="ARBA00019397"/>
    </source>
</evidence>
<dbReference type="GO" id="GO:0005829">
    <property type="term" value="C:cytosol"/>
    <property type="evidence" value="ECO:0007669"/>
    <property type="project" value="TreeGrafter"/>
</dbReference>
<dbReference type="InterPro" id="IPR000652">
    <property type="entry name" value="Triosephosphate_isomerase"/>
</dbReference>
<feature type="binding site" evidence="9">
    <location>
        <begin position="9"/>
        <end position="11"/>
    </location>
    <ligand>
        <name>substrate</name>
    </ligand>
</feature>
<dbReference type="Gene3D" id="3.20.20.70">
    <property type="entry name" value="Aldolase class I"/>
    <property type="match status" value="1"/>
</dbReference>
<reference evidence="11" key="2">
    <citation type="submission" date="2020-08" db="EMBL/GenBank/DDBJ databases">
        <authorList>
            <person name="Chen M."/>
            <person name="Teng W."/>
            <person name="Zhao L."/>
            <person name="Hu C."/>
            <person name="Zhou Y."/>
            <person name="Han B."/>
            <person name="Song L."/>
            <person name="Shu W."/>
        </authorList>
    </citation>
    <scope>NUCLEOTIDE SEQUENCE</scope>
    <source>
        <strain evidence="11">FACHB-1375</strain>
    </source>
</reference>
<dbReference type="InterPro" id="IPR022896">
    <property type="entry name" value="TrioseP_Isoase_bac/euk"/>
</dbReference>
<evidence type="ECO:0000256" key="3">
    <source>
        <dbReference type="ARBA" id="ARBA00011940"/>
    </source>
</evidence>
<accession>A0A926VIE6</accession>
<dbReference type="RefSeq" id="WP_190470592.1">
    <property type="nucleotide sequence ID" value="NZ_JACJPW010000080.1"/>
</dbReference>
<comment type="pathway">
    <text evidence="1 9 10">Carbohydrate degradation; glycolysis; D-glyceraldehyde 3-phosphate from glycerone phosphate: step 1/1.</text>
</comment>
<dbReference type="GO" id="GO:0004807">
    <property type="term" value="F:triose-phosphate isomerase activity"/>
    <property type="evidence" value="ECO:0007669"/>
    <property type="project" value="UniProtKB-UniRule"/>
</dbReference>
<feature type="active site" description="Proton acceptor" evidence="9">
    <location>
        <position position="165"/>
    </location>
</feature>
<dbReference type="NCBIfam" id="TIGR00419">
    <property type="entry name" value="tim"/>
    <property type="match status" value="1"/>
</dbReference>
<keyword evidence="12" id="KW-1185">Reference proteome</keyword>
<dbReference type="EMBL" id="JACJPW010000080">
    <property type="protein sequence ID" value="MBD2184363.1"/>
    <property type="molecule type" value="Genomic_DNA"/>
</dbReference>
<keyword evidence="7 9" id="KW-0324">Glycolysis</keyword>
<evidence type="ECO:0000313" key="12">
    <source>
        <dbReference type="Proteomes" id="UP000641646"/>
    </source>
</evidence>
<sequence length="241" mass="26453">MRKIVIAGNWKMYKTQAEALEFLQGFMSSLEETPEEREIVLCAPFTDLGIISKSLHGSRVQLGAQNVHWEDAGAYTGEIAAPMLVEIGVRYVIIGHSERRQYFGETDETVNKRLLAAQSHGLTPILCVGESKQQRDAGETESLIVGQLEKDLIGVDQHNLVIAYEPIWAIGTGDTCETKEANRVIGLIRSQLTNPDVPIQYGGSVKPENIDEIMVQSDIDGVLVGGASLQPASFARIVNYK</sequence>
<evidence type="ECO:0000313" key="11">
    <source>
        <dbReference type="EMBL" id="MBD2184363.1"/>
    </source>
</evidence>
<comment type="similarity">
    <text evidence="2 9 10">Belongs to the triosephosphate isomerase family.</text>
</comment>
<dbReference type="HAMAP" id="MF_00147_B">
    <property type="entry name" value="TIM_B"/>
    <property type="match status" value="1"/>
</dbReference>
<dbReference type="CDD" id="cd00311">
    <property type="entry name" value="TIM"/>
    <property type="match status" value="1"/>
</dbReference>
<comment type="function">
    <text evidence="9">Involved in the gluconeogenesis. Catalyzes stereospecifically the conversion of dihydroxyacetone phosphate (DHAP) to D-glyceraldehyde-3-phosphate (G3P).</text>
</comment>
<dbReference type="PROSITE" id="PS00171">
    <property type="entry name" value="TIM_1"/>
    <property type="match status" value="1"/>
</dbReference>
<dbReference type="Proteomes" id="UP000641646">
    <property type="component" value="Unassembled WGS sequence"/>
</dbReference>
<comment type="pathway">
    <text evidence="9 10">Carbohydrate biosynthesis; gluconeogenesis.</text>
</comment>
<keyword evidence="6 9" id="KW-0963">Cytoplasm</keyword>
<dbReference type="Pfam" id="PF00121">
    <property type="entry name" value="TIM"/>
    <property type="match status" value="1"/>
</dbReference>
<dbReference type="PANTHER" id="PTHR21139:SF42">
    <property type="entry name" value="TRIOSEPHOSPHATE ISOMERASE"/>
    <property type="match status" value="1"/>
</dbReference>
<evidence type="ECO:0000256" key="1">
    <source>
        <dbReference type="ARBA" id="ARBA00004680"/>
    </source>
</evidence>
<dbReference type="GO" id="GO:0046166">
    <property type="term" value="P:glyceraldehyde-3-phosphate biosynthetic process"/>
    <property type="evidence" value="ECO:0007669"/>
    <property type="project" value="TreeGrafter"/>
</dbReference>
<evidence type="ECO:0000256" key="9">
    <source>
        <dbReference type="HAMAP-Rule" id="MF_00147"/>
    </source>
</evidence>
<gene>
    <name evidence="9" type="primary">tpiA</name>
    <name evidence="11" type="ORF">H6G03_25400</name>
</gene>
<keyword evidence="8 9" id="KW-0413">Isomerase</keyword>
<dbReference type="GO" id="GO:0006094">
    <property type="term" value="P:gluconeogenesis"/>
    <property type="evidence" value="ECO:0007669"/>
    <property type="project" value="UniProtKB-UniRule"/>
</dbReference>
<dbReference type="GO" id="GO:0019563">
    <property type="term" value="P:glycerol catabolic process"/>
    <property type="evidence" value="ECO:0007669"/>
    <property type="project" value="TreeGrafter"/>
</dbReference>
<evidence type="ECO:0000256" key="8">
    <source>
        <dbReference type="ARBA" id="ARBA00023235"/>
    </source>
</evidence>
<dbReference type="InterPro" id="IPR020861">
    <property type="entry name" value="Triosephosphate_isomerase_AS"/>
</dbReference>
<evidence type="ECO:0000256" key="10">
    <source>
        <dbReference type="RuleBase" id="RU363013"/>
    </source>
</evidence>
<dbReference type="FunFam" id="3.20.20.70:FF:000016">
    <property type="entry name" value="Triosephosphate isomerase"/>
    <property type="match status" value="1"/>
</dbReference>
<feature type="binding site" evidence="9">
    <location>
        <position position="204"/>
    </location>
    <ligand>
        <name>substrate</name>
    </ligand>
</feature>
<feature type="active site" description="Electrophile" evidence="9">
    <location>
        <position position="96"/>
    </location>
</feature>
<protein>
    <recommendedName>
        <fullName evidence="4 9">Triosephosphate isomerase</fullName>
        <shortName evidence="9">TIM</shortName>
        <shortName evidence="9">TPI</shortName>
        <ecNumber evidence="3 9">5.3.1.1</ecNumber>
    </recommendedName>
    <alternativeName>
        <fullName evidence="9">Triose-phosphate isomerase</fullName>
    </alternativeName>
</protein>
<reference evidence="11" key="1">
    <citation type="journal article" date="2015" name="ISME J.">
        <title>Draft Genome Sequence of Streptomyces incarnatus NRRL8089, which Produces the Nucleoside Antibiotic Sinefungin.</title>
        <authorList>
            <person name="Oshima K."/>
            <person name="Hattori M."/>
            <person name="Shimizu H."/>
            <person name="Fukuda K."/>
            <person name="Nemoto M."/>
            <person name="Inagaki K."/>
            <person name="Tamura T."/>
        </authorList>
    </citation>
    <scope>NUCLEOTIDE SEQUENCE</scope>
    <source>
        <strain evidence="11">FACHB-1375</strain>
    </source>
</reference>
<organism evidence="11 12">
    <name type="scientific">Aerosakkonema funiforme FACHB-1375</name>
    <dbReference type="NCBI Taxonomy" id="2949571"/>
    <lineage>
        <taxon>Bacteria</taxon>
        <taxon>Bacillati</taxon>
        <taxon>Cyanobacteriota</taxon>
        <taxon>Cyanophyceae</taxon>
        <taxon>Oscillatoriophycideae</taxon>
        <taxon>Aerosakkonematales</taxon>
        <taxon>Aerosakkonemataceae</taxon>
        <taxon>Aerosakkonema</taxon>
    </lineage>
</organism>
<evidence type="ECO:0000256" key="2">
    <source>
        <dbReference type="ARBA" id="ARBA00007422"/>
    </source>
</evidence>
<dbReference type="InterPro" id="IPR035990">
    <property type="entry name" value="TIM_sf"/>
</dbReference>
<comment type="subcellular location">
    <subcellularLocation>
        <location evidence="9 10">Cytoplasm</location>
    </subcellularLocation>
</comment>
<dbReference type="PROSITE" id="PS51440">
    <property type="entry name" value="TIM_2"/>
    <property type="match status" value="1"/>
</dbReference>
<dbReference type="InterPro" id="IPR013785">
    <property type="entry name" value="Aldolase_TIM"/>
</dbReference>
<dbReference type="GO" id="GO:0006096">
    <property type="term" value="P:glycolytic process"/>
    <property type="evidence" value="ECO:0007669"/>
    <property type="project" value="UniProtKB-UniRule"/>
</dbReference>